<dbReference type="Proteomes" id="UP000019384">
    <property type="component" value="Unassembled WGS sequence"/>
</dbReference>
<dbReference type="Pfam" id="PF09812">
    <property type="entry name" value="MRP-L28"/>
    <property type="match status" value="1"/>
</dbReference>
<protein>
    <recommendedName>
        <fullName evidence="7">Large ribosomal subunit protein mL40</fullName>
    </recommendedName>
</protein>
<feature type="coiled-coil region" evidence="8">
    <location>
        <begin position="81"/>
        <end position="111"/>
    </location>
</feature>
<dbReference type="FunFam" id="6.10.250.3440:FF:000001">
    <property type="entry name" value="Mitochondrial ribosomal protein L40"/>
    <property type="match status" value="1"/>
</dbReference>
<evidence type="ECO:0000256" key="3">
    <source>
        <dbReference type="ARBA" id="ARBA00022946"/>
    </source>
</evidence>
<evidence type="ECO:0000256" key="1">
    <source>
        <dbReference type="ARBA" id="ARBA00004173"/>
    </source>
</evidence>
<evidence type="ECO:0000313" key="9">
    <source>
        <dbReference type="EMBL" id="CDK27401.1"/>
    </source>
</evidence>
<sequence length="153" mass="18030">MLSNVRTSIIRQVDYLTSGTQLHFIRTKRKKAGSDKSEVRKLVTQLSVLSANRKQPKLLKFSNEDYVKHQVIQKSWNLYVRDKKAEEANILQKQYESIRAANEDLQSVSKELFSFANTREPSKRFPLELRVPTEYPPNQIWHHDYTPKVEKKK</sequence>
<keyword evidence="8" id="KW-0175">Coiled coil</keyword>
<dbReference type="STRING" id="1382522.W6MLM5"/>
<keyword evidence="5" id="KW-0496">Mitochondrion</keyword>
<reference evidence="9" key="1">
    <citation type="submission" date="2013-12" db="EMBL/GenBank/DDBJ databases">
        <authorList>
            <person name="Genoscope - CEA"/>
        </authorList>
    </citation>
    <scope>NUCLEOTIDE SEQUENCE</scope>
    <source>
        <strain evidence="9">CBS 1993</strain>
    </source>
</reference>
<keyword evidence="3" id="KW-0809">Transit peptide</keyword>
<dbReference type="GO" id="GO:0003735">
    <property type="term" value="F:structural constituent of ribosome"/>
    <property type="evidence" value="ECO:0007669"/>
    <property type="project" value="EnsemblFungi"/>
</dbReference>
<dbReference type="PANTHER" id="PTHR39150:SF1">
    <property type="entry name" value="LARGE RIBOSOMAL SUBUNIT PROTEIN ML40"/>
    <property type="match status" value="1"/>
</dbReference>
<dbReference type="AlphaFoldDB" id="W6MLM5"/>
<dbReference type="RefSeq" id="XP_022459396.1">
    <property type="nucleotide sequence ID" value="XM_022601788.1"/>
</dbReference>
<evidence type="ECO:0000256" key="2">
    <source>
        <dbReference type="ARBA" id="ARBA00009360"/>
    </source>
</evidence>
<proteinExistence type="inferred from homology"/>
<dbReference type="InterPro" id="IPR019192">
    <property type="entry name" value="Ribosomal_mL40"/>
</dbReference>
<evidence type="ECO:0000256" key="8">
    <source>
        <dbReference type="SAM" id="Coils"/>
    </source>
</evidence>
<evidence type="ECO:0000256" key="6">
    <source>
        <dbReference type="ARBA" id="ARBA00023274"/>
    </source>
</evidence>
<comment type="subcellular location">
    <subcellularLocation>
        <location evidence="1">Mitochondrion</location>
    </subcellularLocation>
</comment>
<dbReference type="Gene3D" id="6.10.250.3440">
    <property type="match status" value="1"/>
</dbReference>
<comment type="similarity">
    <text evidence="2">Belongs to the mitochondrion-specific ribosomal protein mL40 family.</text>
</comment>
<evidence type="ECO:0000256" key="7">
    <source>
        <dbReference type="ARBA" id="ARBA00035192"/>
    </source>
</evidence>
<gene>
    <name evidence="9" type="ORF">KUCA_T00003379001</name>
</gene>
<evidence type="ECO:0000256" key="5">
    <source>
        <dbReference type="ARBA" id="ARBA00023128"/>
    </source>
</evidence>
<evidence type="ECO:0000313" key="10">
    <source>
        <dbReference type="Proteomes" id="UP000019384"/>
    </source>
</evidence>
<accession>W6MLM5</accession>
<keyword evidence="6" id="KW-0687">Ribonucleoprotein</keyword>
<organism evidence="9 10">
    <name type="scientific">Kuraishia capsulata CBS 1993</name>
    <dbReference type="NCBI Taxonomy" id="1382522"/>
    <lineage>
        <taxon>Eukaryota</taxon>
        <taxon>Fungi</taxon>
        <taxon>Dikarya</taxon>
        <taxon>Ascomycota</taxon>
        <taxon>Saccharomycotina</taxon>
        <taxon>Pichiomycetes</taxon>
        <taxon>Pichiales</taxon>
        <taxon>Pichiaceae</taxon>
        <taxon>Kuraishia</taxon>
    </lineage>
</organism>
<dbReference type="PANTHER" id="PTHR39150">
    <property type="entry name" value="54S RIBOSOMAL PROTEIN L28, MITOCHONDRIAL"/>
    <property type="match status" value="1"/>
</dbReference>
<dbReference type="HOGENOM" id="CLU_126124_0_0_1"/>
<keyword evidence="10" id="KW-1185">Reference proteome</keyword>
<dbReference type="InterPro" id="IPR042831">
    <property type="entry name" value="Ribosomal_mL40_fung"/>
</dbReference>
<dbReference type="GO" id="GO:0032543">
    <property type="term" value="P:mitochondrial translation"/>
    <property type="evidence" value="ECO:0007669"/>
    <property type="project" value="InterPro"/>
</dbReference>
<keyword evidence="4" id="KW-0689">Ribosomal protein</keyword>
<dbReference type="GO" id="GO:0005762">
    <property type="term" value="C:mitochondrial large ribosomal subunit"/>
    <property type="evidence" value="ECO:0007669"/>
    <property type="project" value="EnsemblFungi"/>
</dbReference>
<dbReference type="EMBL" id="HG793128">
    <property type="protein sequence ID" value="CDK27401.1"/>
    <property type="molecule type" value="Genomic_DNA"/>
</dbReference>
<name>W6MLM5_9ASCO</name>
<dbReference type="GeneID" id="34520784"/>
<dbReference type="OrthoDB" id="2098203at2759"/>
<reference evidence="9" key="2">
    <citation type="submission" date="2014-02" db="EMBL/GenBank/DDBJ databases">
        <title>Complete DNA sequence of /Kuraishia capsulata/ illustrates novel genomic features among budding yeasts (/Saccharomycotina/).</title>
        <authorList>
            <person name="Morales L."/>
            <person name="Noel B."/>
            <person name="Porcel B."/>
            <person name="Marcet-Houben M."/>
            <person name="Hullo M-F."/>
            <person name="Sacerdot C."/>
            <person name="Tekaia F."/>
            <person name="Leh-Louis V."/>
            <person name="Despons L."/>
            <person name="Khanna V."/>
            <person name="Aury J-M."/>
            <person name="Barbe V."/>
            <person name="Couloux A."/>
            <person name="Labadie K."/>
            <person name="Pelletier E."/>
            <person name="Souciet J-L."/>
            <person name="Boekhout T."/>
            <person name="Gabaldon T."/>
            <person name="Wincker P."/>
            <person name="Dujon B."/>
        </authorList>
    </citation>
    <scope>NUCLEOTIDE SEQUENCE</scope>
    <source>
        <strain evidence="9">CBS 1993</strain>
    </source>
</reference>
<evidence type="ECO:0000256" key="4">
    <source>
        <dbReference type="ARBA" id="ARBA00022980"/>
    </source>
</evidence>